<organism evidence="3 4">
    <name type="scientific">Paenibacillus athensensis</name>
    <dbReference type="NCBI Taxonomy" id="1967502"/>
    <lineage>
        <taxon>Bacteria</taxon>
        <taxon>Bacillati</taxon>
        <taxon>Bacillota</taxon>
        <taxon>Bacilli</taxon>
        <taxon>Bacillales</taxon>
        <taxon>Paenibacillaceae</taxon>
        <taxon>Paenibacillus</taxon>
    </lineage>
</organism>
<dbReference type="PANTHER" id="PTHR42850">
    <property type="entry name" value="METALLOPHOSPHOESTERASE"/>
    <property type="match status" value="1"/>
</dbReference>
<dbReference type="InterPro" id="IPR029052">
    <property type="entry name" value="Metallo-depent_PP-like"/>
</dbReference>
<dbReference type="InterPro" id="IPR024654">
    <property type="entry name" value="Calcineurin-like_PHP_lpxH"/>
</dbReference>
<reference evidence="3 4" key="1">
    <citation type="submission" date="2017-03" db="EMBL/GenBank/DDBJ databases">
        <title>Isolation of Levoglucosan Utilizing Bacteria.</title>
        <authorList>
            <person name="Arya A.S."/>
        </authorList>
    </citation>
    <scope>NUCLEOTIDE SEQUENCE [LARGE SCALE GENOMIC DNA]</scope>
    <source>
        <strain evidence="3 4">MEC069</strain>
    </source>
</reference>
<dbReference type="Gene3D" id="3.60.21.10">
    <property type="match status" value="1"/>
</dbReference>
<dbReference type="GO" id="GO:0005737">
    <property type="term" value="C:cytoplasm"/>
    <property type="evidence" value="ECO:0007669"/>
    <property type="project" value="TreeGrafter"/>
</dbReference>
<dbReference type="AlphaFoldDB" id="A0A4Y8QA89"/>
<dbReference type="Proteomes" id="UP000298246">
    <property type="component" value="Unassembled WGS sequence"/>
</dbReference>
<evidence type="ECO:0000313" key="4">
    <source>
        <dbReference type="Proteomes" id="UP000298246"/>
    </source>
</evidence>
<dbReference type="Pfam" id="PF12850">
    <property type="entry name" value="Metallophos_2"/>
    <property type="match status" value="1"/>
</dbReference>
<feature type="domain" description="Calcineurin-like phosphoesterase" evidence="2">
    <location>
        <begin position="3"/>
        <end position="200"/>
    </location>
</feature>
<dbReference type="InterPro" id="IPR050126">
    <property type="entry name" value="Ap4A_hydrolase"/>
</dbReference>
<dbReference type="PANTHER" id="PTHR42850:SF2">
    <property type="entry name" value="BLL5683 PROTEIN"/>
    <property type="match status" value="1"/>
</dbReference>
<dbReference type="RefSeq" id="WP_134749407.1">
    <property type="nucleotide sequence ID" value="NZ_MYFO02000004.1"/>
</dbReference>
<dbReference type="CDD" id="cd00838">
    <property type="entry name" value="MPP_superfamily"/>
    <property type="match status" value="1"/>
</dbReference>
<evidence type="ECO:0000259" key="2">
    <source>
        <dbReference type="Pfam" id="PF12850"/>
    </source>
</evidence>
<protein>
    <submittedName>
        <fullName evidence="3">Metallophosphatase family protein</fullName>
    </submittedName>
</protein>
<comment type="similarity">
    <text evidence="1">Belongs to the metallophosphoesterase superfamily. YfcE family.</text>
</comment>
<sequence length="251" mass="27138">MDQIALISDIHGNMPALEAALADIAARGIARIICLGDLVGKGPGPAEVIDRVRTACEAVVPGNWDVSMAMPQEQAHGLWQQSQLLPDQLDYLAGLPYCVDMTISGRRMRLFHASAVSVFHRVNRKASKAERLAMFDNTAATGVPQDGATPDVVGYGDIHLSYLRTLERPDTPTGGLTLFNTGSIGIPYDGIPQASYCIVEGIIGADQPSPLGIQFVRVPYDVEEAVRLARDSDMPDAELYILEIMTARVHK</sequence>
<dbReference type="GO" id="GO:0016791">
    <property type="term" value="F:phosphatase activity"/>
    <property type="evidence" value="ECO:0007669"/>
    <property type="project" value="TreeGrafter"/>
</dbReference>
<gene>
    <name evidence="3" type="ORF">B5M42_02595</name>
</gene>
<dbReference type="InterPro" id="IPR011152">
    <property type="entry name" value="Pesterase_MJ0912"/>
</dbReference>
<dbReference type="EMBL" id="MYFO01000002">
    <property type="protein sequence ID" value="TFE91351.1"/>
    <property type="molecule type" value="Genomic_DNA"/>
</dbReference>
<proteinExistence type="inferred from homology"/>
<evidence type="ECO:0000313" key="3">
    <source>
        <dbReference type="EMBL" id="TFE91351.1"/>
    </source>
</evidence>
<accession>A0A4Y8QA89</accession>
<dbReference type="OrthoDB" id="9813918at2"/>
<dbReference type="SUPFAM" id="SSF56300">
    <property type="entry name" value="Metallo-dependent phosphatases"/>
    <property type="match status" value="1"/>
</dbReference>
<comment type="caution">
    <text evidence="3">The sequence shown here is derived from an EMBL/GenBank/DDBJ whole genome shotgun (WGS) entry which is preliminary data.</text>
</comment>
<keyword evidence="4" id="KW-1185">Reference proteome</keyword>
<evidence type="ECO:0000256" key="1">
    <source>
        <dbReference type="ARBA" id="ARBA00008950"/>
    </source>
</evidence>
<name>A0A4Y8QA89_9BACL</name>
<dbReference type="PIRSF" id="PIRSF000883">
    <property type="entry name" value="Pesterase_MJ0912"/>
    <property type="match status" value="1"/>
</dbReference>